<keyword evidence="9" id="KW-1185">Reference proteome</keyword>
<dbReference type="GO" id="GO:0016020">
    <property type="term" value="C:membrane"/>
    <property type="evidence" value="ECO:0007669"/>
    <property type="project" value="UniProtKB-SubCell"/>
</dbReference>
<accession>A0A9P4I5Y1</accession>
<dbReference type="PANTHER" id="PTHR43867">
    <property type="entry name" value="CELLULOSE SYNTHASE CATALYTIC SUBUNIT A [UDP-FORMING]"/>
    <property type="match status" value="1"/>
</dbReference>
<dbReference type="SUPFAM" id="SSF53448">
    <property type="entry name" value="Nucleotide-diphospho-sugar transferases"/>
    <property type="match status" value="1"/>
</dbReference>
<dbReference type="InterPro" id="IPR029044">
    <property type="entry name" value="Nucleotide-diphossugar_trans"/>
</dbReference>
<evidence type="ECO:0000256" key="6">
    <source>
        <dbReference type="ARBA" id="ARBA00023136"/>
    </source>
</evidence>
<protein>
    <submittedName>
        <fullName evidence="8">Nucleotide-diphospho-sugar transferase</fullName>
    </submittedName>
</protein>
<keyword evidence="6" id="KW-0472">Membrane</keyword>
<keyword evidence="4" id="KW-0812">Transmembrane</keyword>
<evidence type="ECO:0000256" key="4">
    <source>
        <dbReference type="ARBA" id="ARBA00022692"/>
    </source>
</evidence>
<dbReference type="PANTHER" id="PTHR43867:SF2">
    <property type="entry name" value="CELLULOSE SYNTHASE CATALYTIC SUBUNIT A [UDP-FORMING]"/>
    <property type="match status" value="1"/>
</dbReference>
<evidence type="ECO:0000313" key="8">
    <source>
        <dbReference type="EMBL" id="KAF2095781.1"/>
    </source>
</evidence>
<proteinExistence type="predicted"/>
<dbReference type="Gene3D" id="3.90.550.10">
    <property type="entry name" value="Spore Coat Polysaccharide Biosynthesis Protein SpsA, Chain A"/>
    <property type="match status" value="1"/>
</dbReference>
<sequence>SRTRRKTRLVGDTVPAVDVIIVTCGENIDVILDTARAACAQNYPSDRFRVLVSDDGNDDSLQEAIHALKKDAPCELLYYRRPGRAGSKMGYKAGNMNAALSHLDTLGDRTEFCAFTDADMILEADFLRACLGHLLLDPDGGVAIVPQSYYNLPTNDPLFQSMYVFNHSDQLQRDSIGAAWETGPGVLFRRKALVDIGGFNTRALMEDVLCGMLLNGRGWHTILCHEQLQWGLVPDTIAGYIGQRLKWNVGTIRAGKILGFGFNTALLPHVTWQQRAVQLSWTLSPYLSAINRTLRSWAILLLMSSEKPLVIAKNKNDLEHMIAIAWLISLLYRLESLVAGSYCGYREVKRRKQGYVWLSPYISMGTVRELLPRALAGTPITFIPTGMLDSSLRERDKPSRPSLLRRLSTMVLHQGLWYHILVVTLVLGFVGRAISTARDSVDQEAVCRHIWTHTLAPGMDLEDYFDLLAPLAYAVLPPTVPPRRELLERHSSFDGRIQPRLPKPEYRIEQWNWWWCLGELPQLLGFAFGTLVRFRICPK</sequence>
<dbReference type="Proteomes" id="UP000799772">
    <property type="component" value="Unassembled WGS sequence"/>
</dbReference>
<evidence type="ECO:0000259" key="7">
    <source>
        <dbReference type="Pfam" id="PF13632"/>
    </source>
</evidence>
<dbReference type="InterPro" id="IPR001173">
    <property type="entry name" value="Glyco_trans_2-like"/>
</dbReference>
<reference evidence="8" key="1">
    <citation type="journal article" date="2020" name="Stud. Mycol.">
        <title>101 Dothideomycetes genomes: a test case for predicting lifestyles and emergence of pathogens.</title>
        <authorList>
            <person name="Haridas S."/>
            <person name="Albert R."/>
            <person name="Binder M."/>
            <person name="Bloem J."/>
            <person name="Labutti K."/>
            <person name="Salamov A."/>
            <person name="Andreopoulos B."/>
            <person name="Baker S."/>
            <person name="Barry K."/>
            <person name="Bills G."/>
            <person name="Bluhm B."/>
            <person name="Cannon C."/>
            <person name="Castanera R."/>
            <person name="Culley D."/>
            <person name="Daum C."/>
            <person name="Ezra D."/>
            <person name="Gonzalez J."/>
            <person name="Henrissat B."/>
            <person name="Kuo A."/>
            <person name="Liang C."/>
            <person name="Lipzen A."/>
            <person name="Lutzoni F."/>
            <person name="Magnuson J."/>
            <person name="Mondo S."/>
            <person name="Nolan M."/>
            <person name="Ohm R."/>
            <person name="Pangilinan J."/>
            <person name="Park H.-J."/>
            <person name="Ramirez L."/>
            <person name="Alfaro M."/>
            <person name="Sun H."/>
            <person name="Tritt A."/>
            <person name="Yoshinaga Y."/>
            <person name="Zwiers L.-H."/>
            <person name="Turgeon B."/>
            <person name="Goodwin S."/>
            <person name="Spatafora J."/>
            <person name="Crous P."/>
            <person name="Grigoriev I."/>
        </authorList>
    </citation>
    <scope>NUCLEOTIDE SEQUENCE</scope>
    <source>
        <strain evidence="8">CBS 133067</strain>
    </source>
</reference>
<evidence type="ECO:0000256" key="5">
    <source>
        <dbReference type="ARBA" id="ARBA00022989"/>
    </source>
</evidence>
<dbReference type="EMBL" id="ML978130">
    <property type="protein sequence ID" value="KAF2095781.1"/>
    <property type="molecule type" value="Genomic_DNA"/>
</dbReference>
<feature type="domain" description="Glycosyltransferase 2-like" evidence="7">
    <location>
        <begin position="117"/>
        <end position="303"/>
    </location>
</feature>
<name>A0A9P4I5Y1_9PEZI</name>
<dbReference type="AlphaFoldDB" id="A0A9P4I5Y1"/>
<dbReference type="Pfam" id="PF13632">
    <property type="entry name" value="Glyco_trans_2_3"/>
    <property type="match status" value="1"/>
</dbReference>
<evidence type="ECO:0000256" key="2">
    <source>
        <dbReference type="ARBA" id="ARBA00022676"/>
    </source>
</evidence>
<evidence type="ECO:0000256" key="1">
    <source>
        <dbReference type="ARBA" id="ARBA00004141"/>
    </source>
</evidence>
<keyword evidence="5" id="KW-1133">Transmembrane helix</keyword>
<comment type="caution">
    <text evidence="8">The sequence shown here is derived from an EMBL/GenBank/DDBJ whole genome shotgun (WGS) entry which is preliminary data.</text>
</comment>
<evidence type="ECO:0000256" key="3">
    <source>
        <dbReference type="ARBA" id="ARBA00022679"/>
    </source>
</evidence>
<dbReference type="OrthoDB" id="72851at2759"/>
<comment type="subcellular location">
    <subcellularLocation>
        <location evidence="1">Membrane</location>
        <topology evidence="1">Multi-pass membrane protein</topology>
    </subcellularLocation>
</comment>
<keyword evidence="3 8" id="KW-0808">Transferase</keyword>
<keyword evidence="2" id="KW-0328">Glycosyltransferase</keyword>
<feature type="non-terminal residue" evidence="8">
    <location>
        <position position="1"/>
    </location>
</feature>
<evidence type="ECO:0000313" key="9">
    <source>
        <dbReference type="Proteomes" id="UP000799772"/>
    </source>
</evidence>
<dbReference type="InterPro" id="IPR050321">
    <property type="entry name" value="Glycosyltr_2/OpgH_subfam"/>
</dbReference>
<organism evidence="8 9">
    <name type="scientific">Rhizodiscina lignyota</name>
    <dbReference type="NCBI Taxonomy" id="1504668"/>
    <lineage>
        <taxon>Eukaryota</taxon>
        <taxon>Fungi</taxon>
        <taxon>Dikarya</taxon>
        <taxon>Ascomycota</taxon>
        <taxon>Pezizomycotina</taxon>
        <taxon>Dothideomycetes</taxon>
        <taxon>Pleosporomycetidae</taxon>
        <taxon>Aulographales</taxon>
        <taxon>Rhizodiscinaceae</taxon>
        <taxon>Rhizodiscina</taxon>
    </lineage>
</organism>
<dbReference type="GO" id="GO:0016757">
    <property type="term" value="F:glycosyltransferase activity"/>
    <property type="evidence" value="ECO:0007669"/>
    <property type="project" value="UniProtKB-KW"/>
</dbReference>
<gene>
    <name evidence="8" type="ORF">NA57DRAFT_43217</name>
</gene>